<evidence type="ECO:0000259" key="8">
    <source>
        <dbReference type="Pfam" id="PF13861"/>
    </source>
</evidence>
<dbReference type="GO" id="GO:0044781">
    <property type="term" value="P:bacterial-type flagellum organization"/>
    <property type="evidence" value="ECO:0007669"/>
    <property type="project" value="UniProtKB-UniRule"/>
</dbReference>
<dbReference type="Pfam" id="PF03963">
    <property type="entry name" value="FlgD"/>
    <property type="match status" value="1"/>
</dbReference>
<proteinExistence type="inferred from homology"/>
<dbReference type="Gene3D" id="2.30.30.910">
    <property type="match status" value="1"/>
</dbReference>
<organism evidence="9 10">
    <name type="scientific">Antarcticimicrobium sediminis</name>
    <dbReference type="NCBI Taxonomy" id="2546227"/>
    <lineage>
        <taxon>Bacteria</taxon>
        <taxon>Pseudomonadati</taxon>
        <taxon>Pseudomonadota</taxon>
        <taxon>Alphaproteobacteria</taxon>
        <taxon>Rhodobacterales</taxon>
        <taxon>Paracoccaceae</taxon>
        <taxon>Antarcticimicrobium</taxon>
    </lineage>
</organism>
<keyword evidence="9" id="KW-0969">Cilium</keyword>
<keyword evidence="3 5" id="KW-1005">Bacterial flagellum biogenesis</keyword>
<dbReference type="EMBL" id="SMFP01000004">
    <property type="protein sequence ID" value="TDE38877.1"/>
    <property type="molecule type" value="Genomic_DNA"/>
</dbReference>
<dbReference type="AlphaFoldDB" id="A0A4R5EVV9"/>
<comment type="function">
    <text evidence="4 5">Required for flagellar hook formation. May act as a scaffolding protein.</text>
</comment>
<evidence type="ECO:0000256" key="5">
    <source>
        <dbReference type="RuleBase" id="RU362076"/>
    </source>
</evidence>
<evidence type="ECO:0000313" key="9">
    <source>
        <dbReference type="EMBL" id="TDE38877.1"/>
    </source>
</evidence>
<evidence type="ECO:0000259" key="7">
    <source>
        <dbReference type="Pfam" id="PF13860"/>
    </source>
</evidence>
<evidence type="ECO:0000256" key="3">
    <source>
        <dbReference type="ARBA" id="ARBA00022795"/>
    </source>
</evidence>
<feature type="domain" description="FlgD/Vpr Ig-like" evidence="7">
    <location>
        <begin position="109"/>
        <end position="175"/>
    </location>
</feature>
<gene>
    <name evidence="9" type="ORF">E1B25_07590</name>
</gene>
<dbReference type="Pfam" id="PF13861">
    <property type="entry name" value="FLgD_tudor"/>
    <property type="match status" value="1"/>
</dbReference>
<comment type="similarity">
    <text evidence="1 5">Belongs to the FlgD family.</text>
</comment>
<dbReference type="InterPro" id="IPR025965">
    <property type="entry name" value="FlgD/Vpr_Ig-like"/>
</dbReference>
<accession>A0A4R5EVV9</accession>
<keyword evidence="9" id="KW-0966">Cell projection</keyword>
<sequence length="220" mass="23280">MDVAATSTTQTTETASSSSLSQLSEDYTRFLTLLTAQIEYQDPLAPMDSSQFVSQLAQLSQVEQAVKSNSNLETLSAQFGALTSVAGAGMIGHDVTVNSGNVMLEDGVSDGYYMLTDAASEVSAQIIDPLDRVVRTLEGLSTTSGELLPLDWDGKDSLGQDMLSGSYSVRINAVGSDGEAVAAYTYRKAAVQEVLFADGELYYNLSGNESVPSSSVLSIR</sequence>
<keyword evidence="9" id="KW-0282">Flagellum</keyword>
<dbReference type="InterPro" id="IPR005648">
    <property type="entry name" value="FlgD"/>
</dbReference>
<dbReference type="Gene3D" id="2.60.40.4070">
    <property type="match status" value="1"/>
</dbReference>
<dbReference type="RefSeq" id="WP_132828170.1">
    <property type="nucleotide sequence ID" value="NZ_SMFP01000004.1"/>
</dbReference>
<dbReference type="Proteomes" id="UP000294662">
    <property type="component" value="Unassembled WGS sequence"/>
</dbReference>
<keyword evidence="10" id="KW-1185">Reference proteome</keyword>
<dbReference type="OrthoDB" id="9785233at2"/>
<comment type="caution">
    <text evidence="9">The sequence shown here is derived from an EMBL/GenBank/DDBJ whole genome shotgun (WGS) entry which is preliminary data.</text>
</comment>
<evidence type="ECO:0000256" key="2">
    <source>
        <dbReference type="ARBA" id="ARBA00016013"/>
    </source>
</evidence>
<evidence type="ECO:0000256" key="4">
    <source>
        <dbReference type="ARBA" id="ARBA00024746"/>
    </source>
</evidence>
<reference evidence="9 10" key="1">
    <citation type="submission" date="2019-03" db="EMBL/GenBank/DDBJ databases">
        <authorList>
            <person name="Zhang S."/>
        </authorList>
    </citation>
    <scope>NUCLEOTIDE SEQUENCE [LARGE SCALE GENOMIC DNA]</scope>
    <source>
        <strain evidence="9 10">S4J41</strain>
    </source>
</reference>
<name>A0A4R5EVV9_9RHOB</name>
<dbReference type="Pfam" id="PF13860">
    <property type="entry name" value="FlgD_ig"/>
    <property type="match status" value="1"/>
</dbReference>
<feature type="region of interest" description="Disordered" evidence="6">
    <location>
        <begin position="1"/>
        <end position="20"/>
    </location>
</feature>
<evidence type="ECO:0000256" key="6">
    <source>
        <dbReference type="SAM" id="MobiDB-lite"/>
    </source>
</evidence>
<evidence type="ECO:0000313" key="10">
    <source>
        <dbReference type="Proteomes" id="UP000294662"/>
    </source>
</evidence>
<protein>
    <recommendedName>
        <fullName evidence="2 5">Basal-body rod modification protein FlgD</fullName>
    </recommendedName>
</protein>
<evidence type="ECO:0000256" key="1">
    <source>
        <dbReference type="ARBA" id="ARBA00010577"/>
    </source>
</evidence>
<dbReference type="InterPro" id="IPR025963">
    <property type="entry name" value="FLgD_Tudor"/>
</dbReference>
<feature type="domain" description="FlgD Tudor-like" evidence="8">
    <location>
        <begin position="86"/>
        <end position="216"/>
    </location>
</feature>